<dbReference type="Gene3D" id="3.40.50.300">
    <property type="entry name" value="P-loop containing nucleotide triphosphate hydrolases"/>
    <property type="match status" value="1"/>
</dbReference>
<evidence type="ECO:0000313" key="6">
    <source>
        <dbReference type="Proteomes" id="UP001216907"/>
    </source>
</evidence>
<dbReference type="InterPro" id="IPR003439">
    <property type="entry name" value="ABC_transporter-like_ATP-bd"/>
</dbReference>
<evidence type="ECO:0000259" key="4">
    <source>
        <dbReference type="PROSITE" id="PS50893"/>
    </source>
</evidence>
<dbReference type="RefSeq" id="WP_277859246.1">
    <property type="nucleotide sequence ID" value="NZ_JARRAG010000001.1"/>
</dbReference>
<dbReference type="EMBL" id="JARRAG010000001">
    <property type="protein sequence ID" value="MDG3002886.1"/>
    <property type="molecule type" value="Genomic_DNA"/>
</dbReference>
<dbReference type="PROSITE" id="PS50893">
    <property type="entry name" value="ABC_TRANSPORTER_2"/>
    <property type="match status" value="1"/>
</dbReference>
<dbReference type="InterPro" id="IPR008995">
    <property type="entry name" value="Mo/tungstate-bd_C_term_dom"/>
</dbReference>
<gene>
    <name evidence="5" type="ORF">PZE19_03830</name>
</gene>
<dbReference type="Gene3D" id="2.40.50.100">
    <property type="match status" value="1"/>
</dbReference>
<comment type="caution">
    <text evidence="5">The sequence shown here is derived from an EMBL/GenBank/DDBJ whole genome shotgun (WGS) entry which is preliminary data.</text>
</comment>
<dbReference type="Gene3D" id="2.40.50.140">
    <property type="entry name" value="Nucleic acid-binding proteins"/>
    <property type="match status" value="1"/>
</dbReference>
<keyword evidence="1" id="KW-0813">Transport</keyword>
<dbReference type="GO" id="GO:0005524">
    <property type="term" value="F:ATP binding"/>
    <property type="evidence" value="ECO:0007669"/>
    <property type="project" value="UniProtKB-KW"/>
</dbReference>
<evidence type="ECO:0000256" key="1">
    <source>
        <dbReference type="ARBA" id="ARBA00022448"/>
    </source>
</evidence>
<keyword evidence="2" id="KW-0547">Nucleotide-binding</keyword>
<dbReference type="SUPFAM" id="SSF52540">
    <property type="entry name" value="P-loop containing nucleoside triphosphate hydrolases"/>
    <property type="match status" value="1"/>
</dbReference>
<dbReference type="InterPro" id="IPR027417">
    <property type="entry name" value="P-loop_NTPase"/>
</dbReference>
<evidence type="ECO:0000256" key="2">
    <source>
        <dbReference type="ARBA" id="ARBA00022741"/>
    </source>
</evidence>
<keyword evidence="3 5" id="KW-0067">ATP-binding</keyword>
<dbReference type="Pfam" id="PF08402">
    <property type="entry name" value="TOBE_2"/>
    <property type="match status" value="1"/>
</dbReference>
<dbReference type="Proteomes" id="UP001216907">
    <property type="component" value="Unassembled WGS sequence"/>
</dbReference>
<dbReference type="InterPro" id="IPR047641">
    <property type="entry name" value="ABC_transpr_MalK/UgpC-like"/>
</dbReference>
<proteinExistence type="predicted"/>
<evidence type="ECO:0000256" key="3">
    <source>
        <dbReference type="ARBA" id="ARBA00022840"/>
    </source>
</evidence>
<dbReference type="PANTHER" id="PTHR43875">
    <property type="entry name" value="MALTODEXTRIN IMPORT ATP-BINDING PROTEIN MSMX"/>
    <property type="match status" value="1"/>
</dbReference>
<dbReference type="InterPro" id="IPR012340">
    <property type="entry name" value="NA-bd_OB-fold"/>
</dbReference>
<accession>A0ABT6F5N0</accession>
<dbReference type="SMART" id="SM00382">
    <property type="entry name" value="AAA"/>
    <property type="match status" value="1"/>
</dbReference>
<dbReference type="PANTHER" id="PTHR43875:SF1">
    <property type="entry name" value="OSMOPROTECTIVE COMPOUNDS UPTAKE ATP-BINDING PROTEIN GGTA"/>
    <property type="match status" value="1"/>
</dbReference>
<dbReference type="InterPro" id="IPR003593">
    <property type="entry name" value="AAA+_ATPase"/>
</dbReference>
<protein>
    <submittedName>
        <fullName evidence="5">ABC transporter ATP-binding protein</fullName>
    </submittedName>
</protein>
<keyword evidence="6" id="KW-1185">Reference proteome</keyword>
<name>A0ABT6F5N0_9BACT</name>
<dbReference type="InterPro" id="IPR013611">
    <property type="entry name" value="Transp-assoc_OB_typ2"/>
</dbReference>
<evidence type="ECO:0000313" key="5">
    <source>
        <dbReference type="EMBL" id="MDG3002886.1"/>
    </source>
</evidence>
<dbReference type="PROSITE" id="PS00211">
    <property type="entry name" value="ABC_TRANSPORTER_1"/>
    <property type="match status" value="1"/>
</dbReference>
<dbReference type="Pfam" id="PF00005">
    <property type="entry name" value="ABC_tran"/>
    <property type="match status" value="1"/>
</dbReference>
<dbReference type="SUPFAM" id="SSF50331">
    <property type="entry name" value="MOP-like"/>
    <property type="match status" value="1"/>
</dbReference>
<dbReference type="InterPro" id="IPR017871">
    <property type="entry name" value="ABC_transporter-like_CS"/>
</dbReference>
<feature type="domain" description="ABC transporter" evidence="4">
    <location>
        <begin position="4"/>
        <end position="235"/>
    </location>
</feature>
<reference evidence="5 6" key="1">
    <citation type="submission" date="2023-03" db="EMBL/GenBank/DDBJ databases">
        <title>Paludisphaera mucosa sp. nov. a novel planctomycete from northern fen.</title>
        <authorList>
            <person name="Ivanova A."/>
        </authorList>
    </citation>
    <scope>NUCLEOTIDE SEQUENCE [LARGE SCALE GENOMIC DNA]</scope>
    <source>
        <strain evidence="5 6">Pla2</strain>
    </source>
</reference>
<organism evidence="5 6">
    <name type="scientific">Paludisphaera mucosa</name>
    <dbReference type="NCBI Taxonomy" id="3030827"/>
    <lineage>
        <taxon>Bacteria</taxon>
        <taxon>Pseudomonadati</taxon>
        <taxon>Planctomycetota</taxon>
        <taxon>Planctomycetia</taxon>
        <taxon>Isosphaerales</taxon>
        <taxon>Isosphaeraceae</taxon>
        <taxon>Paludisphaera</taxon>
    </lineage>
</organism>
<sequence length="368" mass="39840">MAAIELRRVSRRHGAGRPALDAVDLAIADGERLAVLGPSGSGKTTLLRLIAGLDRPTEGGVWFDGACIDGVPPHRRDVGMVFQEPALHPFLDVAGNLEFGLRARGVARAERRRRTGEVAAMLGLDGLLTRRPYTLSGGERQRVALGRAVVRRPAILLLDEPFSSLDLPLRAGLRRELIDLHDRLGMTLVHVTHDQAEALALGRRIAVLDRGRLVQTGTPRDVYDRPASAFVAGFVGSPPMNLIPCEIEVDAASGDARAVVASHQPVRLPEALARSIGLNRGERRNASWGIRPEHVQIKGLDEEPPGESGRVWFDAVVRRVEYQGEAVLVTLDLAGTAVVARLAESARVDEGGKMRLVFDLAKSSWFPA</sequence>